<name>A0A7C4VYB1_UNCW3</name>
<keyword evidence="5" id="KW-0560">Oxidoreductase</keyword>
<proteinExistence type="inferred from homology"/>
<dbReference type="GO" id="GO:0008652">
    <property type="term" value="P:amino acid biosynthetic process"/>
    <property type="evidence" value="ECO:0007669"/>
    <property type="project" value="InterPro"/>
</dbReference>
<feature type="active site" description="Proton acceptor" evidence="2">
    <location>
        <position position="243"/>
    </location>
</feature>
<organism evidence="5">
    <name type="scientific">candidate division WOR-3 bacterium</name>
    <dbReference type="NCBI Taxonomy" id="2052148"/>
    <lineage>
        <taxon>Bacteria</taxon>
        <taxon>Bacteria division WOR-3</taxon>
    </lineage>
</organism>
<evidence type="ECO:0000313" key="4">
    <source>
        <dbReference type="EMBL" id="HGQ54855.1"/>
    </source>
</evidence>
<dbReference type="InterPro" id="IPR000534">
    <property type="entry name" value="Semialdehyde_DH_NAD-bd"/>
</dbReference>
<dbReference type="NCBIfam" id="NF011456">
    <property type="entry name" value="PRK14874.1"/>
    <property type="match status" value="1"/>
</dbReference>
<dbReference type="EMBL" id="DTBX01000005">
    <property type="protein sequence ID" value="HGQ54855.1"/>
    <property type="molecule type" value="Genomic_DNA"/>
</dbReference>
<feature type="active site" description="Acyl-thioester intermediate" evidence="2">
    <location>
        <position position="127"/>
    </location>
</feature>
<dbReference type="GO" id="GO:0004073">
    <property type="term" value="F:aspartate-semialdehyde dehydrogenase activity"/>
    <property type="evidence" value="ECO:0007669"/>
    <property type="project" value="UniProtKB-EC"/>
</dbReference>
<dbReference type="SMART" id="SM00859">
    <property type="entry name" value="Semialdhyde_dh"/>
    <property type="match status" value="1"/>
</dbReference>
<accession>A0A7C4VYB1</accession>
<evidence type="ECO:0000259" key="3">
    <source>
        <dbReference type="SMART" id="SM00859"/>
    </source>
</evidence>
<dbReference type="Gene3D" id="3.40.50.720">
    <property type="entry name" value="NAD(P)-binding Rossmann-like Domain"/>
    <property type="match status" value="1"/>
</dbReference>
<dbReference type="GO" id="GO:0051287">
    <property type="term" value="F:NAD binding"/>
    <property type="evidence" value="ECO:0007669"/>
    <property type="project" value="InterPro"/>
</dbReference>
<dbReference type="InterPro" id="IPR012280">
    <property type="entry name" value="Semialdhyde_DH_dimer_dom"/>
</dbReference>
<evidence type="ECO:0000256" key="1">
    <source>
        <dbReference type="ARBA" id="ARBA00010584"/>
    </source>
</evidence>
<feature type="domain" description="Semialdehyde dehydrogenase NAD-binding" evidence="3">
    <location>
        <begin position="2"/>
        <end position="118"/>
    </location>
</feature>
<dbReference type="Pfam" id="PF01118">
    <property type="entry name" value="Semialdhyde_dh"/>
    <property type="match status" value="1"/>
</dbReference>
<dbReference type="PANTHER" id="PTHR46278">
    <property type="entry name" value="DEHYDROGENASE, PUTATIVE-RELATED"/>
    <property type="match status" value="1"/>
</dbReference>
<dbReference type="EC" id="1.2.1.11" evidence="5"/>
<dbReference type="InterPro" id="IPR036291">
    <property type="entry name" value="NAD(P)-bd_dom_sf"/>
</dbReference>
<sequence length="329" mass="37723">MRLIILGITGLVGRKICQIIQERKLEFSEILGFASQESAGEKILINNKEIEVKELKEVFNYLGENTYVLSSLEENITKEIIPQIREKAIVIDNSSIFRLCEDVPLCVPEINKEVLKEHKNLIANPNCTTIQLVLVLHPLRRASEFKKVVVSSLQSVSGAGEDALEEYYYEAEFLAIGDQIQKATDSPFPFVIVDNIIPFIGEINEDGYCKEELKIINESRKILSYPNLDITATTIRVPIAHCHSISLYVEFEKEIEKEKIIEELKKENYLKVLEEEIPMPIIARETDLVYIGRIRRIDNNRYWFFIVADNLRRGAATNAVLILEELLKL</sequence>
<dbReference type="SUPFAM" id="SSF51735">
    <property type="entry name" value="NAD(P)-binding Rossmann-fold domains"/>
    <property type="match status" value="1"/>
</dbReference>
<reference evidence="5" key="1">
    <citation type="journal article" date="2020" name="mSystems">
        <title>Genome- and Community-Level Interaction Insights into Carbon Utilization and Element Cycling Functions of Hydrothermarchaeota in Hydrothermal Sediment.</title>
        <authorList>
            <person name="Zhou Z."/>
            <person name="Liu Y."/>
            <person name="Xu W."/>
            <person name="Pan J."/>
            <person name="Luo Z.H."/>
            <person name="Li M."/>
        </authorList>
    </citation>
    <scope>NUCLEOTIDE SEQUENCE [LARGE SCALE GENOMIC DNA]</scope>
    <source>
        <strain evidence="5">SpSt-594</strain>
        <strain evidence="4">SpSt-655</strain>
    </source>
</reference>
<evidence type="ECO:0000313" key="5">
    <source>
        <dbReference type="EMBL" id="HGU47045.1"/>
    </source>
</evidence>
<dbReference type="SUPFAM" id="SSF55347">
    <property type="entry name" value="Glyceraldehyde-3-phosphate dehydrogenase-like, C-terminal domain"/>
    <property type="match status" value="1"/>
</dbReference>
<comment type="caution">
    <text evidence="5">The sequence shown here is derived from an EMBL/GenBank/DDBJ whole genome shotgun (WGS) entry which is preliminary data.</text>
</comment>
<dbReference type="EMBL" id="DSZH01000026">
    <property type="protein sequence ID" value="HGU47045.1"/>
    <property type="molecule type" value="Genomic_DNA"/>
</dbReference>
<evidence type="ECO:0000256" key="2">
    <source>
        <dbReference type="PIRSR" id="PIRSR000148-1"/>
    </source>
</evidence>
<dbReference type="Gene3D" id="3.30.360.10">
    <property type="entry name" value="Dihydrodipicolinate Reductase, domain 2"/>
    <property type="match status" value="1"/>
</dbReference>
<protein>
    <submittedName>
        <fullName evidence="5">Aspartate-semialdehyde dehydrogenase</fullName>
        <ecNumber evidence="5">1.2.1.11</ecNumber>
    </submittedName>
</protein>
<dbReference type="PIRSF" id="PIRSF000148">
    <property type="entry name" value="ASA_dh"/>
    <property type="match status" value="1"/>
</dbReference>
<gene>
    <name evidence="5" type="ORF">ENT60_00580</name>
    <name evidence="4" type="ORF">ENU28_00130</name>
</gene>
<dbReference type="Pfam" id="PF02774">
    <property type="entry name" value="Semialdhyde_dhC"/>
    <property type="match status" value="1"/>
</dbReference>
<dbReference type="AlphaFoldDB" id="A0A7C4VYB1"/>
<dbReference type="GO" id="GO:0046983">
    <property type="term" value="F:protein dimerization activity"/>
    <property type="evidence" value="ECO:0007669"/>
    <property type="project" value="InterPro"/>
</dbReference>
<dbReference type="PANTHER" id="PTHR46278:SF2">
    <property type="entry name" value="ASPARTATE-SEMIALDEHYDE DEHYDROGENASE"/>
    <property type="match status" value="1"/>
</dbReference>
<comment type="similarity">
    <text evidence="1">Belongs to the aspartate-semialdehyde dehydrogenase family.</text>
</comment>